<keyword evidence="1" id="KW-0812">Transmembrane</keyword>
<sequence>MALADQLIPLLGVVVGAGTSYVVTILQDGRKHLREIALRDEERKIEAYTRYAASVKHMVGMARRVASTRDLDDPMPGVEEAAALRSLDEAENARSLAAESLGLFASAEVIKAVQQLNKRVWRLESLVVGHIPADKAIWREAIVAYRVELEGFRLAARKDLNRPDHGLRTGANYLTREELIKLPATRTVSETPAQPTPPVH</sequence>
<evidence type="ECO:0008006" key="4">
    <source>
        <dbReference type="Google" id="ProtNLM"/>
    </source>
</evidence>
<name>A0A5M3WND5_9ACTN</name>
<proteinExistence type="predicted"/>
<organism evidence="2 3">
    <name type="scientific">Acrocarpospora macrocephala</name>
    <dbReference type="NCBI Taxonomy" id="150177"/>
    <lineage>
        <taxon>Bacteria</taxon>
        <taxon>Bacillati</taxon>
        <taxon>Actinomycetota</taxon>
        <taxon>Actinomycetes</taxon>
        <taxon>Streptosporangiales</taxon>
        <taxon>Streptosporangiaceae</taxon>
        <taxon>Acrocarpospora</taxon>
    </lineage>
</organism>
<keyword evidence="1" id="KW-1133">Transmembrane helix</keyword>
<dbReference type="Proteomes" id="UP000331127">
    <property type="component" value="Unassembled WGS sequence"/>
</dbReference>
<feature type="transmembrane region" description="Helical" evidence="1">
    <location>
        <begin position="6"/>
        <end position="26"/>
    </location>
</feature>
<comment type="caution">
    <text evidence="2">The sequence shown here is derived from an EMBL/GenBank/DDBJ whole genome shotgun (WGS) entry which is preliminary data.</text>
</comment>
<dbReference type="AlphaFoldDB" id="A0A5M3WND5"/>
<reference evidence="2 3" key="1">
    <citation type="submission" date="2019-10" db="EMBL/GenBank/DDBJ databases">
        <title>Whole genome shotgun sequence of Acrocarpospora macrocephala NBRC 16266.</title>
        <authorList>
            <person name="Ichikawa N."/>
            <person name="Kimura A."/>
            <person name="Kitahashi Y."/>
            <person name="Komaki H."/>
            <person name="Oguchi A."/>
        </authorList>
    </citation>
    <scope>NUCLEOTIDE SEQUENCE [LARGE SCALE GENOMIC DNA]</scope>
    <source>
        <strain evidence="2 3">NBRC 16266</strain>
    </source>
</reference>
<dbReference type="OrthoDB" id="3401121at2"/>
<evidence type="ECO:0000313" key="2">
    <source>
        <dbReference type="EMBL" id="GES10040.1"/>
    </source>
</evidence>
<protein>
    <recommendedName>
        <fullName evidence="4">Secreted protein</fullName>
    </recommendedName>
</protein>
<keyword evidence="3" id="KW-1185">Reference proteome</keyword>
<gene>
    <name evidence="2" type="ORF">Amac_036370</name>
</gene>
<evidence type="ECO:0000256" key="1">
    <source>
        <dbReference type="SAM" id="Phobius"/>
    </source>
</evidence>
<evidence type="ECO:0000313" key="3">
    <source>
        <dbReference type="Proteomes" id="UP000331127"/>
    </source>
</evidence>
<dbReference type="EMBL" id="BLAE01000018">
    <property type="protein sequence ID" value="GES10040.1"/>
    <property type="molecule type" value="Genomic_DNA"/>
</dbReference>
<keyword evidence="1" id="KW-0472">Membrane</keyword>
<dbReference type="RefSeq" id="WP_155355514.1">
    <property type="nucleotide sequence ID" value="NZ_BAAAHL010000027.1"/>
</dbReference>
<accession>A0A5M3WND5</accession>